<reference evidence="1 3" key="1">
    <citation type="journal article" date="2018" name="Nat. Biotechnol.">
        <title>A standardized bacterial taxonomy based on genome phylogeny substantially revises the tree of life.</title>
        <authorList>
            <person name="Parks D.H."/>
            <person name="Chuvochina M."/>
            <person name="Waite D.W."/>
            <person name="Rinke C."/>
            <person name="Skarshewski A."/>
            <person name="Chaumeil P.A."/>
            <person name="Hugenholtz P."/>
        </authorList>
    </citation>
    <scope>NUCLEOTIDE SEQUENCE [LARGE SCALE GENOMIC DNA]</scope>
    <source>
        <strain evidence="1">UBA10045</strain>
    </source>
</reference>
<dbReference type="Proteomes" id="UP000262257">
    <property type="component" value="Unassembled WGS sequence"/>
</dbReference>
<accession>A0A3D3G205</accession>
<comment type="caution">
    <text evidence="1">The sequence shown here is derived from an EMBL/GenBank/DDBJ whole genome shotgun (WGS) entry which is preliminary data.</text>
</comment>
<evidence type="ECO:0000313" key="1">
    <source>
        <dbReference type="EMBL" id="HCM32059.1"/>
    </source>
</evidence>
<dbReference type="EMBL" id="DPXL01000149">
    <property type="protein sequence ID" value="HCM32059.1"/>
    <property type="molecule type" value="Genomic_DNA"/>
</dbReference>
<dbReference type="RefSeq" id="WP_005014625.1">
    <property type="nucleotide sequence ID" value="NZ_BKHE01000008.1"/>
</dbReference>
<dbReference type="EMBL" id="VFBM01000001">
    <property type="protein sequence ID" value="TNX93999.1"/>
    <property type="molecule type" value="Genomic_DNA"/>
</dbReference>
<organism evidence="1 3">
    <name type="scientific">Acinetobacter radioresistens</name>
    <dbReference type="NCBI Taxonomy" id="40216"/>
    <lineage>
        <taxon>Bacteria</taxon>
        <taxon>Pseudomonadati</taxon>
        <taxon>Pseudomonadota</taxon>
        <taxon>Gammaproteobacteria</taxon>
        <taxon>Moraxellales</taxon>
        <taxon>Moraxellaceae</taxon>
        <taxon>Acinetobacter</taxon>
    </lineage>
</organism>
<name>A0A3D3G205_ACIRA</name>
<keyword evidence="1" id="KW-0032">Aminotransferase</keyword>
<gene>
    <name evidence="1" type="ORF">DIC32_11735</name>
    <name evidence="2" type="ORF">FHY67_00615</name>
</gene>
<protein>
    <submittedName>
        <fullName evidence="1">Aminotransferase</fullName>
    </submittedName>
</protein>
<evidence type="ECO:0000313" key="2">
    <source>
        <dbReference type="EMBL" id="TNX93999.1"/>
    </source>
</evidence>
<dbReference type="GO" id="GO:0008483">
    <property type="term" value="F:transaminase activity"/>
    <property type="evidence" value="ECO:0007669"/>
    <property type="project" value="UniProtKB-KW"/>
</dbReference>
<evidence type="ECO:0000313" key="3">
    <source>
        <dbReference type="Proteomes" id="UP000262257"/>
    </source>
</evidence>
<dbReference type="AlphaFoldDB" id="A0A3D3G205"/>
<dbReference type="Proteomes" id="UP000314285">
    <property type="component" value="Unassembled WGS sequence"/>
</dbReference>
<reference evidence="2 4" key="2">
    <citation type="submission" date="2019-06" db="EMBL/GenBank/DDBJ databases">
        <title>Genome of Acinetobacter radioresistens APH1, a phenol degrading strain.</title>
        <authorList>
            <person name="Liu Y."/>
        </authorList>
    </citation>
    <scope>NUCLEOTIDE SEQUENCE [LARGE SCALE GENOMIC DNA]</scope>
    <source>
        <strain evidence="2 4">APH1</strain>
    </source>
</reference>
<sequence length="211" mass="24684">MLKPILFTIPLCIAIPMISHATVGGGQYIEFLGYEPTDKKVYLLRHYEDGRGRLPQLYYYQFYKANQPPKLFKVNSLYINQRTRKIDYDQSIDVLQPELNKIKQRLQPLQLITPKIFNIHILKKQQTNVPAIWIDKTLKVPQYTYQYKVSSIWFNSQLQQAVSYKPSLSVKQAYYIPAQNQVLVTVRYLAFPEETGYTTEDPISLTVKSKI</sequence>
<proteinExistence type="predicted"/>
<keyword evidence="1" id="KW-0808">Transferase</keyword>
<evidence type="ECO:0000313" key="4">
    <source>
        <dbReference type="Proteomes" id="UP000314285"/>
    </source>
</evidence>